<gene>
    <name evidence="1" type="ORF">NDU88_002138</name>
</gene>
<evidence type="ECO:0000313" key="1">
    <source>
        <dbReference type="EMBL" id="KAJ1081966.1"/>
    </source>
</evidence>
<dbReference type="AlphaFoldDB" id="A0AAV7KRA1"/>
<dbReference type="EMBL" id="JANPWB010000016">
    <property type="protein sequence ID" value="KAJ1081966.1"/>
    <property type="molecule type" value="Genomic_DNA"/>
</dbReference>
<accession>A0AAV7KRA1</accession>
<organism evidence="1 2">
    <name type="scientific">Pleurodeles waltl</name>
    <name type="common">Iberian ribbed newt</name>
    <dbReference type="NCBI Taxonomy" id="8319"/>
    <lineage>
        <taxon>Eukaryota</taxon>
        <taxon>Metazoa</taxon>
        <taxon>Chordata</taxon>
        <taxon>Craniata</taxon>
        <taxon>Vertebrata</taxon>
        <taxon>Euteleostomi</taxon>
        <taxon>Amphibia</taxon>
        <taxon>Batrachia</taxon>
        <taxon>Caudata</taxon>
        <taxon>Salamandroidea</taxon>
        <taxon>Salamandridae</taxon>
        <taxon>Pleurodelinae</taxon>
        <taxon>Pleurodeles</taxon>
    </lineage>
</organism>
<evidence type="ECO:0000313" key="2">
    <source>
        <dbReference type="Proteomes" id="UP001066276"/>
    </source>
</evidence>
<reference evidence="1" key="1">
    <citation type="journal article" date="2022" name="bioRxiv">
        <title>Sequencing and chromosome-scale assembly of the giantPleurodeles waltlgenome.</title>
        <authorList>
            <person name="Brown T."/>
            <person name="Elewa A."/>
            <person name="Iarovenko S."/>
            <person name="Subramanian E."/>
            <person name="Araus A.J."/>
            <person name="Petzold A."/>
            <person name="Susuki M."/>
            <person name="Suzuki K.-i.T."/>
            <person name="Hayashi T."/>
            <person name="Toyoda A."/>
            <person name="Oliveira C."/>
            <person name="Osipova E."/>
            <person name="Leigh N.D."/>
            <person name="Simon A."/>
            <person name="Yun M.H."/>
        </authorList>
    </citation>
    <scope>NUCLEOTIDE SEQUENCE</scope>
    <source>
        <strain evidence="1">20211129_DDA</strain>
        <tissue evidence="1">Liver</tissue>
    </source>
</reference>
<name>A0AAV7KRA1_PLEWA</name>
<comment type="caution">
    <text evidence="1">The sequence shown here is derived from an EMBL/GenBank/DDBJ whole genome shotgun (WGS) entry which is preliminary data.</text>
</comment>
<sequence>MVGVGHWRPVSVKRGLARNYRPRKRRQDQVDSTLPQTLFCRVQYSEAMTQGRAVWNAWGALAGQSELRPGEESGGPGRGLSSPVVFASGASVSVVSGQAGRAVPPCKSAAEVLLCSCKQVGAAGQNRPQEMQHNAAAQAS</sequence>
<proteinExistence type="predicted"/>
<protein>
    <submittedName>
        <fullName evidence="1">Uncharacterized protein</fullName>
    </submittedName>
</protein>
<dbReference type="Proteomes" id="UP001066276">
    <property type="component" value="Chromosome 12"/>
</dbReference>
<keyword evidence="2" id="KW-1185">Reference proteome</keyword>